<dbReference type="Proteomes" id="UP000708208">
    <property type="component" value="Unassembled WGS sequence"/>
</dbReference>
<reference evidence="2" key="1">
    <citation type="submission" date="2021-06" db="EMBL/GenBank/DDBJ databases">
        <authorList>
            <person name="Hodson N. C."/>
            <person name="Mongue J. A."/>
            <person name="Jaron S. K."/>
        </authorList>
    </citation>
    <scope>NUCLEOTIDE SEQUENCE</scope>
</reference>
<sequence length="74" mass="8367">DYDLMFGSLIIAYLALNLVYSVVLLIGSGKAENYGTFESLDYLVSCGYHIWNFLSYHPVNVLGLEPPTHYSNHH</sequence>
<feature type="non-terminal residue" evidence="2">
    <location>
        <position position="1"/>
    </location>
</feature>
<keyword evidence="1" id="KW-0472">Membrane</keyword>
<name>A0A8J2KAR2_9HEXA</name>
<gene>
    <name evidence="2" type="ORF">AFUS01_LOCUS20375</name>
</gene>
<keyword evidence="3" id="KW-1185">Reference proteome</keyword>
<organism evidence="2 3">
    <name type="scientific">Allacma fusca</name>
    <dbReference type="NCBI Taxonomy" id="39272"/>
    <lineage>
        <taxon>Eukaryota</taxon>
        <taxon>Metazoa</taxon>
        <taxon>Ecdysozoa</taxon>
        <taxon>Arthropoda</taxon>
        <taxon>Hexapoda</taxon>
        <taxon>Collembola</taxon>
        <taxon>Symphypleona</taxon>
        <taxon>Sminthuridae</taxon>
        <taxon>Allacma</taxon>
    </lineage>
</organism>
<evidence type="ECO:0000313" key="2">
    <source>
        <dbReference type="EMBL" id="CAG7731806.1"/>
    </source>
</evidence>
<keyword evidence="1" id="KW-1133">Transmembrane helix</keyword>
<accession>A0A8J2KAR2</accession>
<evidence type="ECO:0000256" key="1">
    <source>
        <dbReference type="SAM" id="Phobius"/>
    </source>
</evidence>
<dbReference type="EMBL" id="CAJVCH010220141">
    <property type="protein sequence ID" value="CAG7731806.1"/>
    <property type="molecule type" value="Genomic_DNA"/>
</dbReference>
<feature type="transmembrane region" description="Helical" evidence="1">
    <location>
        <begin position="6"/>
        <end position="26"/>
    </location>
</feature>
<keyword evidence="1" id="KW-0812">Transmembrane</keyword>
<protein>
    <submittedName>
        <fullName evidence="2">Uncharacterized protein</fullName>
    </submittedName>
</protein>
<evidence type="ECO:0000313" key="3">
    <source>
        <dbReference type="Proteomes" id="UP000708208"/>
    </source>
</evidence>
<proteinExistence type="predicted"/>
<dbReference type="AlphaFoldDB" id="A0A8J2KAR2"/>
<comment type="caution">
    <text evidence="2">The sequence shown here is derived from an EMBL/GenBank/DDBJ whole genome shotgun (WGS) entry which is preliminary data.</text>
</comment>